<dbReference type="EMBL" id="JACXLD010000011">
    <property type="protein sequence ID" value="MBD2860093.1"/>
    <property type="molecule type" value="Genomic_DNA"/>
</dbReference>
<proteinExistence type="predicted"/>
<dbReference type="AlphaFoldDB" id="A0A927C4N2"/>
<dbReference type="Pfam" id="PF08747">
    <property type="entry name" value="BrxB"/>
    <property type="match status" value="1"/>
</dbReference>
<organism evidence="1 2">
    <name type="scientific">Spongiibacter pelagi</name>
    <dbReference type="NCBI Taxonomy" id="2760804"/>
    <lineage>
        <taxon>Bacteria</taxon>
        <taxon>Pseudomonadati</taxon>
        <taxon>Pseudomonadota</taxon>
        <taxon>Gammaproteobacteria</taxon>
        <taxon>Cellvibrionales</taxon>
        <taxon>Spongiibacteraceae</taxon>
        <taxon>Spongiibacter</taxon>
    </lineage>
</organism>
<comment type="caution">
    <text evidence="1">The sequence shown here is derived from an EMBL/GenBank/DDBJ whole genome shotgun (WGS) entry which is preliminary data.</text>
</comment>
<sequence length="190" mass="21716">MNRLDERLNKILPTLTSENFRENRGLGNEVPFYAFDYPAESELQVREHIDFLVTQLSKAKPAMKVARVHLFQVLIEMLEARDFYDKAVKLQATKGGEALAKQLKGPLKAEKIADFITAKWPVDEYDAYLIDGVGSAYPIIRTHKLLNVLQPYTGLTPLVLFFPGEYDGQSLRLFGQLSDTPYYRAFRLVD</sequence>
<gene>
    <name evidence="1" type="ORF">IB286_13895</name>
</gene>
<name>A0A927C4N2_9GAMM</name>
<dbReference type="InterPro" id="IPR014858">
    <property type="entry name" value="BrxB"/>
</dbReference>
<dbReference type="Proteomes" id="UP000610558">
    <property type="component" value="Unassembled WGS sequence"/>
</dbReference>
<dbReference type="RefSeq" id="WP_190766549.1">
    <property type="nucleotide sequence ID" value="NZ_JACXLD010000011.1"/>
</dbReference>
<accession>A0A927C4N2</accession>
<reference evidence="1" key="1">
    <citation type="submission" date="2020-09" db="EMBL/GenBank/DDBJ databases">
        <authorList>
            <person name="Yoon J.-W."/>
        </authorList>
    </citation>
    <scope>NUCLEOTIDE SEQUENCE</scope>
    <source>
        <strain evidence="1">KMU-158</strain>
    </source>
</reference>
<protein>
    <submittedName>
        <fullName evidence="1">DUF1788 domain-containing protein</fullName>
    </submittedName>
</protein>
<evidence type="ECO:0000313" key="2">
    <source>
        <dbReference type="Proteomes" id="UP000610558"/>
    </source>
</evidence>
<evidence type="ECO:0000313" key="1">
    <source>
        <dbReference type="EMBL" id="MBD2860093.1"/>
    </source>
</evidence>
<keyword evidence="2" id="KW-1185">Reference proteome</keyword>